<evidence type="ECO:0000313" key="3">
    <source>
        <dbReference type="Proteomes" id="UP001602013"/>
    </source>
</evidence>
<keyword evidence="3" id="KW-1185">Reference proteome</keyword>
<organism evidence="2 3">
    <name type="scientific">Microtetraspora malaysiensis</name>
    <dbReference type="NCBI Taxonomy" id="161358"/>
    <lineage>
        <taxon>Bacteria</taxon>
        <taxon>Bacillati</taxon>
        <taxon>Actinomycetota</taxon>
        <taxon>Actinomycetes</taxon>
        <taxon>Streptosporangiales</taxon>
        <taxon>Streptosporangiaceae</taxon>
        <taxon>Microtetraspora</taxon>
    </lineage>
</organism>
<dbReference type="RefSeq" id="WP_387417938.1">
    <property type="nucleotide sequence ID" value="NZ_JBIASD010000054.1"/>
</dbReference>
<accession>A0ABW6T751</accession>
<dbReference type="NCBIfam" id="NF040521">
    <property type="entry name" value="C45_proenzyme"/>
    <property type="match status" value="1"/>
</dbReference>
<dbReference type="PANTHER" id="PTHR34180">
    <property type="entry name" value="PEPTIDASE C45"/>
    <property type="match status" value="1"/>
</dbReference>
<dbReference type="InterPro" id="IPR005079">
    <property type="entry name" value="Peptidase_C45_hydrolase"/>
</dbReference>
<dbReference type="InterPro" id="IPR047794">
    <property type="entry name" value="C45_proenzyme-like"/>
</dbReference>
<feature type="domain" description="Peptidase C45 hydrolase" evidence="1">
    <location>
        <begin position="119"/>
        <end position="351"/>
    </location>
</feature>
<keyword evidence="2" id="KW-0012">Acyltransferase</keyword>
<evidence type="ECO:0000313" key="2">
    <source>
        <dbReference type="EMBL" id="MFF3671773.1"/>
    </source>
</evidence>
<gene>
    <name evidence="2" type="ORF">ACFYXI_39930</name>
</gene>
<protein>
    <submittedName>
        <fullName evidence="2">C45 family autoproteolytic acyltransferase/hydrolase</fullName>
    </submittedName>
</protein>
<proteinExistence type="predicted"/>
<sequence>MAVDLVQISGTPRERGRQYGEAARDKIDKAVEWYAHSFAQKAGLPWASVTEQTQGWVPLIEAYHPEILDEVRGIAEGANRTFHEILALNGRGELHNGNPFTAAEEECSSFAVLAEASGDGRVYCGQNWDWQCATAETVMMLRIEQPGKPTVIMQVEAGQVGRQGANSAGIALNANGLGPRFGTGLGVPGPFVRRKALDSWNMHDALDAVFRVRQGFSTNILLTHRDGFAIDIETTPGRHHWMYPDDGVLVHGNHFEAFVPEQINDSYKPFAVDSLYRVHRIRQGLRAVRDTTEPAKVRAVIRDTMSDHFGWPDSVCNHPNPNKPDTDRYQTVASSLVDLTAGDYWLTSGNPCENGYDLIPVNLYSSASRL</sequence>
<name>A0ABW6T751_9ACTN</name>
<comment type="caution">
    <text evidence="2">The sequence shown here is derived from an EMBL/GenBank/DDBJ whole genome shotgun (WGS) entry which is preliminary data.</text>
</comment>
<keyword evidence="2" id="KW-0808">Transferase</keyword>
<dbReference type="Proteomes" id="UP001602013">
    <property type="component" value="Unassembled WGS sequence"/>
</dbReference>
<evidence type="ECO:0000259" key="1">
    <source>
        <dbReference type="Pfam" id="PF03417"/>
    </source>
</evidence>
<dbReference type="Gene3D" id="1.10.10.2120">
    <property type="match status" value="1"/>
</dbReference>
<dbReference type="PANTHER" id="PTHR34180:SF1">
    <property type="entry name" value="BETA-ALANYL-DOPAMINE_CARCININE HYDROLASE"/>
    <property type="match status" value="1"/>
</dbReference>
<dbReference type="Pfam" id="PF03417">
    <property type="entry name" value="AAT"/>
    <property type="match status" value="1"/>
</dbReference>
<dbReference type="EMBL" id="JBIASD010000054">
    <property type="protein sequence ID" value="MFF3671773.1"/>
    <property type="molecule type" value="Genomic_DNA"/>
</dbReference>
<dbReference type="GO" id="GO:0016746">
    <property type="term" value="F:acyltransferase activity"/>
    <property type="evidence" value="ECO:0007669"/>
    <property type="project" value="UniProtKB-KW"/>
</dbReference>
<dbReference type="InterPro" id="IPR047801">
    <property type="entry name" value="Peptidase_C45"/>
</dbReference>
<reference evidence="2 3" key="1">
    <citation type="submission" date="2024-10" db="EMBL/GenBank/DDBJ databases">
        <title>The Natural Products Discovery Center: Release of the First 8490 Sequenced Strains for Exploring Actinobacteria Biosynthetic Diversity.</title>
        <authorList>
            <person name="Kalkreuter E."/>
            <person name="Kautsar S.A."/>
            <person name="Yang D."/>
            <person name="Bader C.D."/>
            <person name="Teijaro C.N."/>
            <person name="Fluegel L."/>
            <person name="Davis C.M."/>
            <person name="Simpson J.R."/>
            <person name="Lauterbach L."/>
            <person name="Steele A.D."/>
            <person name="Gui C."/>
            <person name="Meng S."/>
            <person name="Li G."/>
            <person name="Viehrig K."/>
            <person name="Ye F."/>
            <person name="Su P."/>
            <person name="Kiefer A.F."/>
            <person name="Nichols A."/>
            <person name="Cepeda A.J."/>
            <person name="Yan W."/>
            <person name="Fan B."/>
            <person name="Jiang Y."/>
            <person name="Adhikari A."/>
            <person name="Zheng C.-J."/>
            <person name="Schuster L."/>
            <person name="Cowan T.M."/>
            <person name="Smanski M.J."/>
            <person name="Chevrette M.G."/>
            <person name="De Carvalho L.P.S."/>
            <person name="Shen B."/>
        </authorList>
    </citation>
    <scope>NUCLEOTIDE SEQUENCE [LARGE SCALE GENOMIC DNA]</scope>
    <source>
        <strain evidence="2 3">NPDC002173</strain>
    </source>
</reference>
<dbReference type="Gene3D" id="3.60.60.10">
    <property type="entry name" value="Penicillin V Acylase, Chain A"/>
    <property type="match status" value="1"/>
</dbReference>